<dbReference type="Proteomes" id="UP000004095">
    <property type="component" value="Unassembled WGS sequence"/>
</dbReference>
<dbReference type="OrthoDB" id="9793307at2"/>
<protein>
    <recommendedName>
        <fullName evidence="4">Cell wall surface anchor family protein</fullName>
    </recommendedName>
</protein>
<organism evidence="2 3">
    <name type="scientific">Microscilla marina ATCC 23134</name>
    <dbReference type="NCBI Taxonomy" id="313606"/>
    <lineage>
        <taxon>Bacteria</taxon>
        <taxon>Pseudomonadati</taxon>
        <taxon>Bacteroidota</taxon>
        <taxon>Cytophagia</taxon>
        <taxon>Cytophagales</taxon>
        <taxon>Microscillaceae</taxon>
        <taxon>Microscilla</taxon>
    </lineage>
</organism>
<feature type="signal peptide" evidence="1">
    <location>
        <begin position="1"/>
        <end position="28"/>
    </location>
</feature>
<evidence type="ECO:0000313" key="3">
    <source>
        <dbReference type="Proteomes" id="UP000004095"/>
    </source>
</evidence>
<gene>
    <name evidence="2" type="ORF">M23134_00404</name>
</gene>
<evidence type="ECO:0008006" key="4">
    <source>
        <dbReference type="Google" id="ProtNLM"/>
    </source>
</evidence>
<comment type="caution">
    <text evidence="2">The sequence shown here is derived from an EMBL/GenBank/DDBJ whole genome shotgun (WGS) entry which is preliminary data.</text>
</comment>
<dbReference type="AlphaFoldDB" id="A1ZIY4"/>
<keyword evidence="3" id="KW-1185">Reference proteome</keyword>
<keyword evidence="1" id="KW-0732">Signal</keyword>
<proteinExistence type="predicted"/>
<reference evidence="2 3" key="1">
    <citation type="submission" date="2007-01" db="EMBL/GenBank/DDBJ databases">
        <authorList>
            <person name="Haygood M."/>
            <person name="Podell S."/>
            <person name="Anderson C."/>
            <person name="Hopkinson B."/>
            <person name="Roe K."/>
            <person name="Barbeau K."/>
            <person name="Gaasterland T."/>
            <person name="Ferriera S."/>
            <person name="Johnson J."/>
            <person name="Kravitz S."/>
            <person name="Beeson K."/>
            <person name="Sutton G."/>
            <person name="Rogers Y.-H."/>
            <person name="Friedman R."/>
            <person name="Frazier M."/>
            <person name="Venter J.C."/>
        </authorList>
    </citation>
    <scope>NUCLEOTIDE SEQUENCE [LARGE SCALE GENOMIC DNA]</scope>
    <source>
        <strain evidence="2 3">ATCC 23134</strain>
    </source>
</reference>
<dbReference type="eggNOG" id="COG5295">
    <property type="taxonomic scope" value="Bacteria"/>
</dbReference>
<dbReference type="RefSeq" id="WP_002695890.1">
    <property type="nucleotide sequence ID" value="NZ_AAWS01000010.1"/>
</dbReference>
<name>A1ZIY4_MICM2</name>
<accession>A1ZIY4</accession>
<feature type="chain" id="PRO_5002641481" description="Cell wall surface anchor family protein" evidence="1">
    <location>
        <begin position="29"/>
        <end position="280"/>
    </location>
</feature>
<evidence type="ECO:0000313" key="2">
    <source>
        <dbReference type="EMBL" id="EAY29520.1"/>
    </source>
</evidence>
<dbReference type="EMBL" id="AAWS01000010">
    <property type="protein sequence ID" value="EAY29520.1"/>
    <property type="molecule type" value="Genomic_DNA"/>
</dbReference>
<evidence type="ECO:0000256" key="1">
    <source>
        <dbReference type="SAM" id="SignalP"/>
    </source>
</evidence>
<sequence length="280" mass="30441">MNIQKIIKNTFKAGALALALTSSAQVFGQSVPPQGGKEIVHNSNQEIRWVANSDASNHNEGYGFYLGSGASEKLALRIGHSGNVGIGVKNPTTKLDVNGTAKADVINGQTVLTEQIRLNGSITSRSKPITFSVSSTTPGLRQTRHMVFNEAGRLGIGTQEPKEKLHVAGSVKATNGYFNGDLTANRVRLNVGTFPDYVFAKDYDLMPLEQVEAYIKANQHLPKVPAAAKVIKEGMDVGQINILLMEKVEELTLHTIEQHKQIKQLMQEVKALKTLVNSKK</sequence>